<organism evidence="3 4">
    <name type="scientific">Dimorphilus gyrociliatus</name>
    <dbReference type="NCBI Taxonomy" id="2664684"/>
    <lineage>
        <taxon>Eukaryota</taxon>
        <taxon>Metazoa</taxon>
        <taxon>Spiralia</taxon>
        <taxon>Lophotrochozoa</taxon>
        <taxon>Annelida</taxon>
        <taxon>Polychaeta</taxon>
        <taxon>Polychaeta incertae sedis</taxon>
        <taxon>Dinophilidae</taxon>
        <taxon>Dimorphilus</taxon>
    </lineage>
</organism>
<dbReference type="GO" id="GO:0030334">
    <property type="term" value="P:regulation of cell migration"/>
    <property type="evidence" value="ECO:0007669"/>
    <property type="project" value="TreeGrafter"/>
</dbReference>
<gene>
    <name evidence="3" type="ORF">DGYR_LOCUS8268</name>
</gene>
<dbReference type="GO" id="GO:0030036">
    <property type="term" value="P:actin cytoskeleton organization"/>
    <property type="evidence" value="ECO:0007669"/>
    <property type="project" value="TreeGrafter"/>
</dbReference>
<accession>A0A7I8W041</accession>
<feature type="compositionally biased region" description="Polar residues" evidence="2">
    <location>
        <begin position="325"/>
        <end position="347"/>
    </location>
</feature>
<keyword evidence="4" id="KW-1185">Reference proteome</keyword>
<evidence type="ECO:0000256" key="1">
    <source>
        <dbReference type="SAM" id="Coils"/>
    </source>
</evidence>
<proteinExistence type="predicted"/>
<sequence length="796" mass="89604">MGPPTERDPPPYPGHLPPQAYSENDSSMENLSACTRQEPQGQENSTATTPTALPDTHFLLPEKCKNSILHKLGAVVVRNEDGQTEIRTAKRGSKLPQGQKIKVKSRPVSEYENVKSSTSNASNISKLPTTKSRGPNELLQSLKNPFRKYMEAGTMKNSENRKSANRSKLPPPKTVSKIDKVQKKGTGEDQQQTQPVGGPLKTVKAPLLSRPSGVPTSSSIRIASHVPNLFIRKEEEKSLAVTNNAKRPLPPIPSCRDSLPSSRESSICKTESSPPVSPGIRQVIHQLTNGTRKPSPQPSGTAPALNNRVAAMRQKFQDGRECLSADNTRPTSPKGQRSPSLTQSNPDLMQIDDKKPMNEIHTEKKPEETECLNITARTARMIKILSKENRTLREQLQTNCCKVAKLQQLEEEMARIKDEYDNLSRQNKKREHLERSVRLKLEDQLRTVEDENLDMRKKLERLMRKLEEKEMLDHSNDSDLYLEMRKKDAIISHLLAQNKKYCNEKERLQVELAAQRVHCGMDKATSFDASYLVNLNEEQEPRFYVLQDPPPISPTALPVYRLPHFEPNRKSQSSSPKLGRESKLSPKRQRKKQQSNASSQVEMNHDEPREETSILQKILQDMRDKDKKIADLETRIKNNESVREKEKILQQITEIQAQCSPQGSPKSQKRETNYPPHVSPNACAQLEELKTAQEKMENQMQSLKQQLLERDKMLRKLTNGTPSPPPSPPQLVTVGVTMTSPILNRAPMLFNTAVSEATTLSNTDLRSGLQQATSNSSSACGPLQKVAQVLEENIWQ</sequence>
<feature type="region of interest" description="Disordered" evidence="2">
    <location>
        <begin position="81"/>
        <end position="138"/>
    </location>
</feature>
<feature type="compositionally biased region" description="Basic and acidic residues" evidence="2">
    <location>
        <begin position="603"/>
        <end position="612"/>
    </location>
</feature>
<feature type="compositionally biased region" description="Polar residues" evidence="2">
    <location>
        <begin position="21"/>
        <end position="51"/>
    </location>
</feature>
<dbReference type="PANTHER" id="PTHR14826">
    <property type="entry name" value="ANGIOMOTIN"/>
    <property type="match status" value="1"/>
</dbReference>
<dbReference type="GO" id="GO:0005923">
    <property type="term" value="C:bicellular tight junction"/>
    <property type="evidence" value="ECO:0007669"/>
    <property type="project" value="TreeGrafter"/>
</dbReference>
<dbReference type="OrthoDB" id="5974715at2759"/>
<dbReference type="AlphaFoldDB" id="A0A7I8W041"/>
<evidence type="ECO:0000313" key="3">
    <source>
        <dbReference type="EMBL" id="CAD5120135.1"/>
    </source>
</evidence>
<feature type="region of interest" description="Disordered" evidence="2">
    <location>
        <begin position="655"/>
        <end position="679"/>
    </location>
</feature>
<feature type="compositionally biased region" description="Polar residues" evidence="2">
    <location>
        <begin position="114"/>
        <end position="138"/>
    </location>
</feature>
<dbReference type="PANTHER" id="PTHR14826:SF14">
    <property type="entry name" value="ANGIOMOTIN_C DOMAIN-CONTAINING PROTEIN"/>
    <property type="match status" value="1"/>
</dbReference>
<feature type="coiled-coil region" evidence="1">
    <location>
        <begin position="406"/>
        <end position="511"/>
    </location>
</feature>
<feature type="compositionally biased region" description="Polar residues" evidence="2">
    <location>
        <begin position="259"/>
        <end position="274"/>
    </location>
</feature>
<protein>
    <submittedName>
        <fullName evidence="3">DgyrCDS8713</fullName>
    </submittedName>
</protein>
<comment type="caution">
    <text evidence="3">The sequence shown here is derived from an EMBL/GenBank/DDBJ whole genome shotgun (WGS) entry which is preliminary data.</text>
</comment>
<reference evidence="3 4" key="1">
    <citation type="submission" date="2020-08" db="EMBL/GenBank/DDBJ databases">
        <authorList>
            <person name="Hejnol A."/>
        </authorList>
    </citation>
    <scope>NUCLEOTIDE SEQUENCE [LARGE SCALE GENOMIC DNA]</scope>
</reference>
<name>A0A7I8W041_9ANNE</name>
<keyword evidence="1" id="KW-0175">Coiled coil</keyword>
<feature type="region of interest" description="Disordered" evidence="2">
    <location>
        <begin position="565"/>
        <end position="612"/>
    </location>
</feature>
<dbReference type="EMBL" id="CAJFCJ010000012">
    <property type="protein sequence ID" value="CAD5120135.1"/>
    <property type="molecule type" value="Genomic_DNA"/>
</dbReference>
<feature type="compositionally biased region" description="Polar residues" evidence="2">
    <location>
        <begin position="655"/>
        <end position="666"/>
    </location>
</feature>
<feature type="region of interest" description="Disordered" evidence="2">
    <location>
        <begin position="320"/>
        <end position="352"/>
    </location>
</feature>
<dbReference type="GO" id="GO:0005886">
    <property type="term" value="C:plasma membrane"/>
    <property type="evidence" value="ECO:0007669"/>
    <property type="project" value="TreeGrafter"/>
</dbReference>
<evidence type="ECO:0000256" key="2">
    <source>
        <dbReference type="SAM" id="MobiDB-lite"/>
    </source>
</evidence>
<feature type="compositionally biased region" description="Basic and acidic residues" evidence="2">
    <location>
        <begin position="176"/>
        <end position="187"/>
    </location>
</feature>
<feature type="coiled-coil region" evidence="1">
    <location>
        <begin position="686"/>
        <end position="713"/>
    </location>
</feature>
<dbReference type="GO" id="GO:0031410">
    <property type="term" value="C:cytoplasmic vesicle"/>
    <property type="evidence" value="ECO:0007669"/>
    <property type="project" value="TreeGrafter"/>
</dbReference>
<feature type="region of interest" description="Disordered" evidence="2">
    <location>
        <begin position="1"/>
        <end position="54"/>
    </location>
</feature>
<evidence type="ECO:0000313" key="4">
    <source>
        <dbReference type="Proteomes" id="UP000549394"/>
    </source>
</evidence>
<dbReference type="Proteomes" id="UP000549394">
    <property type="component" value="Unassembled WGS sequence"/>
</dbReference>
<dbReference type="InterPro" id="IPR051747">
    <property type="entry name" value="Angiomotin-like"/>
</dbReference>
<feature type="region of interest" description="Disordered" evidence="2">
    <location>
        <begin position="241"/>
        <end position="279"/>
    </location>
</feature>
<feature type="region of interest" description="Disordered" evidence="2">
    <location>
        <begin position="151"/>
        <end position="219"/>
    </location>
</feature>